<dbReference type="GO" id="GO:0032934">
    <property type="term" value="F:sterol binding"/>
    <property type="evidence" value="ECO:0007669"/>
    <property type="project" value="TreeGrafter"/>
</dbReference>
<accession>A0A136J1Q3</accession>
<dbReference type="Gene3D" id="2.30.29.30">
    <property type="entry name" value="Pleckstrin-homology domain (PH domain)/Phosphotyrosine-binding domain (PTB)"/>
    <property type="match status" value="1"/>
</dbReference>
<dbReference type="OrthoDB" id="1854502at2759"/>
<dbReference type="PANTHER" id="PTHR10972:SF203">
    <property type="entry name" value="OXYSTEROL-BINDING PROTEIN HOMOLOG 3"/>
    <property type="match status" value="1"/>
</dbReference>
<evidence type="ECO:0000256" key="1">
    <source>
        <dbReference type="ARBA" id="ARBA00008842"/>
    </source>
</evidence>
<feature type="compositionally biased region" description="Basic and acidic residues" evidence="5">
    <location>
        <begin position="186"/>
        <end position="195"/>
    </location>
</feature>
<dbReference type="Proteomes" id="UP000070501">
    <property type="component" value="Unassembled WGS sequence"/>
</dbReference>
<dbReference type="InParanoid" id="A0A136J1Q3"/>
<protein>
    <submittedName>
        <fullName evidence="7">Oxysterol-binding protein-domain-containing protein</fullName>
    </submittedName>
</protein>
<reference evidence="8" key="1">
    <citation type="submission" date="2016-02" db="EMBL/GenBank/DDBJ databases">
        <title>Draft genome sequence of Microdochium bolleyi, a fungal endophyte of beachgrass.</title>
        <authorList>
            <consortium name="DOE Joint Genome Institute"/>
            <person name="David A.S."/>
            <person name="May G."/>
            <person name="Haridas S."/>
            <person name="Lim J."/>
            <person name="Wang M."/>
            <person name="Labutti K."/>
            <person name="Lipzen A."/>
            <person name="Barry K."/>
            <person name="Grigoriev I.V."/>
        </authorList>
    </citation>
    <scope>NUCLEOTIDE SEQUENCE [LARGE SCALE GENOMIC DNA]</scope>
    <source>
        <strain evidence="8">J235TASD1</strain>
    </source>
</reference>
<keyword evidence="3" id="KW-0445">Lipid transport</keyword>
<dbReference type="GO" id="GO:0097038">
    <property type="term" value="C:perinuclear endoplasmic reticulum"/>
    <property type="evidence" value="ECO:0007669"/>
    <property type="project" value="TreeGrafter"/>
</dbReference>
<dbReference type="CDD" id="cd13289">
    <property type="entry name" value="PH_Osh3p_yeast"/>
    <property type="match status" value="1"/>
</dbReference>
<dbReference type="Pfam" id="PF15409">
    <property type="entry name" value="PH_8"/>
    <property type="match status" value="1"/>
</dbReference>
<dbReference type="GO" id="GO:0005886">
    <property type="term" value="C:plasma membrane"/>
    <property type="evidence" value="ECO:0007669"/>
    <property type="project" value="TreeGrafter"/>
</dbReference>
<dbReference type="Pfam" id="PF01237">
    <property type="entry name" value="Oxysterol_BP"/>
    <property type="match status" value="1"/>
</dbReference>
<dbReference type="FunFam" id="2.40.160.120:FF:000001">
    <property type="entry name" value="Oxysterol-binding protein"/>
    <property type="match status" value="1"/>
</dbReference>
<feature type="region of interest" description="Disordered" evidence="5">
    <location>
        <begin position="180"/>
        <end position="221"/>
    </location>
</feature>
<evidence type="ECO:0000313" key="7">
    <source>
        <dbReference type="EMBL" id="KXJ91141.1"/>
    </source>
</evidence>
<feature type="region of interest" description="Disordered" evidence="5">
    <location>
        <begin position="489"/>
        <end position="510"/>
    </location>
</feature>
<dbReference type="InterPro" id="IPR001849">
    <property type="entry name" value="PH_domain"/>
</dbReference>
<dbReference type="FunFam" id="2.30.29.30:FF:000369">
    <property type="entry name" value="Oxysterol binding protein"/>
    <property type="match status" value="1"/>
</dbReference>
<dbReference type="SUPFAM" id="SSF101576">
    <property type="entry name" value="Supernatant protein factor (SPF), C-terminal domain"/>
    <property type="match status" value="1"/>
</dbReference>
<evidence type="ECO:0000256" key="2">
    <source>
        <dbReference type="ARBA" id="ARBA00022448"/>
    </source>
</evidence>
<dbReference type="FunCoup" id="A0A136J1Q3">
    <property type="interactions" value="82"/>
</dbReference>
<dbReference type="GO" id="GO:0035621">
    <property type="term" value="P:ER to Golgi ceramide transport"/>
    <property type="evidence" value="ECO:0007669"/>
    <property type="project" value="TreeGrafter"/>
</dbReference>
<evidence type="ECO:0000256" key="3">
    <source>
        <dbReference type="ARBA" id="ARBA00023055"/>
    </source>
</evidence>
<dbReference type="GO" id="GO:0005829">
    <property type="term" value="C:cytosol"/>
    <property type="evidence" value="ECO:0007669"/>
    <property type="project" value="TreeGrafter"/>
</dbReference>
<dbReference type="GO" id="GO:0006887">
    <property type="term" value="P:exocytosis"/>
    <property type="evidence" value="ECO:0007669"/>
    <property type="project" value="TreeGrafter"/>
</dbReference>
<comment type="similarity">
    <text evidence="1">Belongs to the OSBP family.</text>
</comment>
<dbReference type="Gene3D" id="3.30.70.3490">
    <property type="match status" value="1"/>
</dbReference>
<dbReference type="EMBL" id="KQ964251">
    <property type="protein sequence ID" value="KXJ91141.1"/>
    <property type="molecule type" value="Genomic_DNA"/>
</dbReference>
<dbReference type="InterPro" id="IPR000648">
    <property type="entry name" value="Oxysterol-bd"/>
</dbReference>
<dbReference type="GO" id="GO:0030011">
    <property type="term" value="P:maintenance of cell polarity"/>
    <property type="evidence" value="ECO:0007669"/>
    <property type="project" value="TreeGrafter"/>
</dbReference>
<dbReference type="InterPro" id="IPR011993">
    <property type="entry name" value="PH-like_dom_sf"/>
</dbReference>
<dbReference type="GO" id="GO:0034727">
    <property type="term" value="P:piecemeal microautophagy of the nucleus"/>
    <property type="evidence" value="ECO:0007669"/>
    <property type="project" value="TreeGrafter"/>
</dbReference>
<dbReference type="SUPFAM" id="SSF50729">
    <property type="entry name" value="PH domain-like"/>
    <property type="match status" value="1"/>
</dbReference>
<evidence type="ECO:0000256" key="4">
    <source>
        <dbReference type="ARBA" id="ARBA00023121"/>
    </source>
</evidence>
<dbReference type="GO" id="GO:0120009">
    <property type="term" value="P:intermembrane lipid transfer"/>
    <property type="evidence" value="ECO:0007669"/>
    <property type="project" value="UniProtKB-ARBA"/>
</dbReference>
<dbReference type="PANTHER" id="PTHR10972">
    <property type="entry name" value="OXYSTEROL-BINDING PROTEIN-RELATED"/>
    <property type="match status" value="1"/>
</dbReference>
<evidence type="ECO:0000313" key="8">
    <source>
        <dbReference type="Proteomes" id="UP000070501"/>
    </source>
</evidence>
<keyword evidence="8" id="KW-1185">Reference proteome</keyword>
<dbReference type="AlphaFoldDB" id="A0A136J1Q3"/>
<keyword evidence="2" id="KW-0813">Transport</keyword>
<keyword evidence="4" id="KW-0446">Lipid-binding</keyword>
<feature type="domain" description="PH" evidence="6">
    <location>
        <begin position="215"/>
        <end position="309"/>
    </location>
</feature>
<sequence>MAGIEQLEIHSKSYIVRWVKVDEGHTISWSIQPHKKSINFGIVKHPGTGAINLTSIGGDEDHGDGVQNNVKGGLFKKDGSSAQEQLSSKGFTLMKWLGKCEADKVSIGTYDVAKDNGGMFGLIFDNTFSKQTSKTATFVLLTYPTGLPPQGATHLPNLQAGPHAAASRTSLGKTKFAEAGPMESTDSLHSHQSHDKRNRKGSTAGRSDNAITSTSTYHTGNLLKRRRKKGQGFARRFFSLDFTTCTLSYYYNRKSSALRGAIPLSLAAIAADERRREISIDSGAEIWHLKASNADEFTAWAKALERASRIARGLEKSSGPSAKTLTVTTTGAMPAQASVEEEREWQQMEALVSRVVGTRDAMRRLVKDMAVQKQTHGQRPTSSYLSPGGTPVVAEEGESYFGAPVPEKKPFWRRRPSAQQATSAGVGAAATSALAVPSPGTATITTTIQAGRRPNGRSHEEVSTQEHCTAILNDLENVVAEFSNAIANSKRRRMPVPRSASARRSMESTASVDEFFDAEAGEEEASQVMRIDHRASEGESEGSDAEEASIHDSSSISSMESTVESSDRSGALALFPAKPKSLSPLPIDIGVERRVTIPAATIPPPSLIGFVRKNVGKDLSAISMPVSANEPTSMLQRVCEQLEYTPLLDLAAKAQTSQQRLMYVSAFAVSYISVNRSKERANRKPFNPLLGETFELLRTDSEVPGGFRLLVEKVVHRPVRLAMHADAALWSFTQSPAPAQKFWGKSAELTSDGRARIALRLPDGTDEFYSWNIATMYLRNVVMGEKYIEPVNNMTINNESSGAKATVDFPSKGVFGGRSEEVKVDIFDANGSHAGLGLSGTWTNSLRAVENGKAGADIWKAGDLVPKATSTYGLTTFAASLNEITAIEKDRLPPTDSRLRPDQRFAEQGKLDDAEEWKVKLEEAQRDRRRELEERGEQYQPKWFIRAGDEAGAAGESEEVWRFKGGKDSYWEHRATGDWKGVDEIFNV</sequence>
<dbReference type="GO" id="GO:0032541">
    <property type="term" value="C:cortical endoplasmic reticulum"/>
    <property type="evidence" value="ECO:0007669"/>
    <property type="project" value="TreeGrafter"/>
</dbReference>
<dbReference type="SUPFAM" id="SSF144000">
    <property type="entry name" value="Oxysterol-binding protein-like"/>
    <property type="match status" value="1"/>
</dbReference>
<gene>
    <name evidence="7" type="ORF">Micbo1qcDRAFT_163907</name>
</gene>
<dbReference type="PROSITE" id="PS50003">
    <property type="entry name" value="PH_DOMAIN"/>
    <property type="match status" value="1"/>
</dbReference>
<name>A0A136J1Q3_9PEZI</name>
<dbReference type="InterPro" id="IPR041680">
    <property type="entry name" value="PH_8"/>
</dbReference>
<dbReference type="GO" id="GO:0006897">
    <property type="term" value="P:endocytosis"/>
    <property type="evidence" value="ECO:0007669"/>
    <property type="project" value="TreeGrafter"/>
</dbReference>
<organism evidence="7 8">
    <name type="scientific">Microdochium bolleyi</name>
    <dbReference type="NCBI Taxonomy" id="196109"/>
    <lineage>
        <taxon>Eukaryota</taxon>
        <taxon>Fungi</taxon>
        <taxon>Dikarya</taxon>
        <taxon>Ascomycota</taxon>
        <taxon>Pezizomycotina</taxon>
        <taxon>Sordariomycetes</taxon>
        <taxon>Xylariomycetidae</taxon>
        <taxon>Xylariales</taxon>
        <taxon>Microdochiaceae</taxon>
        <taxon>Microdochium</taxon>
    </lineage>
</organism>
<dbReference type="Gene3D" id="2.40.160.120">
    <property type="match status" value="1"/>
</dbReference>
<dbReference type="SMART" id="SM00233">
    <property type="entry name" value="PH"/>
    <property type="match status" value="1"/>
</dbReference>
<dbReference type="STRING" id="196109.A0A136J1Q3"/>
<evidence type="ECO:0000256" key="5">
    <source>
        <dbReference type="SAM" id="MobiDB-lite"/>
    </source>
</evidence>
<feature type="compositionally biased region" description="Low complexity" evidence="5">
    <location>
        <begin position="551"/>
        <end position="563"/>
    </location>
</feature>
<feature type="region of interest" description="Disordered" evidence="5">
    <location>
        <begin position="533"/>
        <end position="563"/>
    </location>
</feature>
<evidence type="ECO:0000259" key="6">
    <source>
        <dbReference type="PROSITE" id="PS50003"/>
    </source>
</evidence>
<dbReference type="InterPro" id="IPR037239">
    <property type="entry name" value="OSBP_sf"/>
</dbReference>
<feature type="compositionally biased region" description="Acidic residues" evidence="5">
    <location>
        <begin position="538"/>
        <end position="547"/>
    </location>
</feature>
<dbReference type="InterPro" id="IPR036598">
    <property type="entry name" value="GOLD_dom_sf"/>
</dbReference>
<feature type="compositionally biased region" description="Polar residues" evidence="5">
    <location>
        <begin position="204"/>
        <end position="219"/>
    </location>
</feature>
<proteinExistence type="inferred from homology"/>